<name>A0A7J7LXU5_9MAGN</name>
<dbReference type="EMBL" id="JACGCM010001912">
    <property type="protein sequence ID" value="KAF6147384.1"/>
    <property type="molecule type" value="Genomic_DNA"/>
</dbReference>
<dbReference type="PANTHER" id="PTHR31110:SF3">
    <property type="entry name" value="PORTAL PROTEIN"/>
    <property type="match status" value="1"/>
</dbReference>
<dbReference type="AlphaFoldDB" id="A0A7J7LXU5"/>
<evidence type="ECO:0000313" key="2">
    <source>
        <dbReference type="Proteomes" id="UP000541444"/>
    </source>
</evidence>
<organism evidence="1 2">
    <name type="scientific">Kingdonia uniflora</name>
    <dbReference type="NCBI Taxonomy" id="39325"/>
    <lineage>
        <taxon>Eukaryota</taxon>
        <taxon>Viridiplantae</taxon>
        <taxon>Streptophyta</taxon>
        <taxon>Embryophyta</taxon>
        <taxon>Tracheophyta</taxon>
        <taxon>Spermatophyta</taxon>
        <taxon>Magnoliopsida</taxon>
        <taxon>Ranunculales</taxon>
        <taxon>Circaeasteraceae</taxon>
        <taxon>Kingdonia</taxon>
    </lineage>
</organism>
<keyword evidence="2" id="KW-1185">Reference proteome</keyword>
<sequence>FPESQGETLLVEVHDANKVTQDRAIIKVSSLIDNPSDRFWWWPLYHDDHKCVGNVQFSIGSTITYDEANPIKCAQVVETLAYDLVLESAMRAQHFHPKNFWIQGP</sequence>
<comment type="caution">
    <text evidence="1">The sequence shown here is derived from an EMBL/GenBank/DDBJ whole genome shotgun (WGS) entry which is preliminary data.</text>
</comment>
<evidence type="ECO:0000313" key="1">
    <source>
        <dbReference type="EMBL" id="KAF6147384.1"/>
    </source>
</evidence>
<accession>A0A7J7LXU5</accession>
<proteinExistence type="predicted"/>
<protein>
    <submittedName>
        <fullName evidence="1">Uncharacterized protein</fullName>
    </submittedName>
</protein>
<reference evidence="1 2" key="1">
    <citation type="journal article" date="2020" name="IScience">
        <title>Genome Sequencing of the Endangered Kingdonia uniflora (Circaeasteraceae, Ranunculales) Reveals Potential Mechanisms of Evolutionary Specialization.</title>
        <authorList>
            <person name="Sun Y."/>
            <person name="Deng T."/>
            <person name="Zhang A."/>
            <person name="Moore M.J."/>
            <person name="Landis J.B."/>
            <person name="Lin N."/>
            <person name="Zhang H."/>
            <person name="Zhang X."/>
            <person name="Huang J."/>
            <person name="Zhang X."/>
            <person name="Sun H."/>
            <person name="Wang H."/>
        </authorList>
    </citation>
    <scope>NUCLEOTIDE SEQUENCE [LARGE SCALE GENOMIC DNA]</scope>
    <source>
        <strain evidence="1">TB1705</strain>
        <tissue evidence="1">Leaf</tissue>
    </source>
</reference>
<gene>
    <name evidence="1" type="ORF">GIB67_003282</name>
</gene>
<dbReference type="PANTHER" id="PTHR31110">
    <property type="entry name" value="PESTICIDAL CRYSTAL CRY8BA PROTEIN"/>
    <property type="match status" value="1"/>
</dbReference>
<dbReference type="Proteomes" id="UP000541444">
    <property type="component" value="Unassembled WGS sequence"/>
</dbReference>
<feature type="non-terminal residue" evidence="1">
    <location>
        <position position="1"/>
    </location>
</feature>
<dbReference type="OrthoDB" id="1896158at2759"/>